<feature type="signal peptide" evidence="2">
    <location>
        <begin position="1"/>
        <end position="20"/>
    </location>
</feature>
<keyword evidence="4" id="KW-1185">Reference proteome</keyword>
<evidence type="ECO:0000256" key="1">
    <source>
        <dbReference type="SAM" id="MobiDB-lite"/>
    </source>
</evidence>
<evidence type="ECO:0000313" key="3">
    <source>
        <dbReference type="EMBL" id="KAK9673923.1"/>
    </source>
</evidence>
<dbReference type="EMBL" id="JBDFQZ010000012">
    <property type="protein sequence ID" value="KAK9673923.1"/>
    <property type="molecule type" value="Genomic_DNA"/>
</dbReference>
<accession>A0AAW1HD30</accession>
<feature type="region of interest" description="Disordered" evidence="1">
    <location>
        <begin position="36"/>
        <end position="57"/>
    </location>
</feature>
<keyword evidence="2" id="KW-0732">Signal</keyword>
<gene>
    <name evidence="3" type="ORF">RND81_12G198900</name>
</gene>
<reference evidence="3" key="1">
    <citation type="submission" date="2024-03" db="EMBL/GenBank/DDBJ databases">
        <title>WGS assembly of Saponaria officinalis var. Norfolk2.</title>
        <authorList>
            <person name="Jenkins J."/>
            <person name="Shu S."/>
            <person name="Grimwood J."/>
            <person name="Barry K."/>
            <person name="Goodstein D."/>
            <person name="Schmutz J."/>
            <person name="Leebens-Mack J."/>
            <person name="Osbourn A."/>
        </authorList>
    </citation>
    <scope>NUCLEOTIDE SEQUENCE [LARGE SCALE GENOMIC DNA]</scope>
    <source>
        <strain evidence="3">JIC</strain>
    </source>
</reference>
<dbReference type="AlphaFoldDB" id="A0AAW1HD30"/>
<protein>
    <submittedName>
        <fullName evidence="3">Uncharacterized protein</fullName>
    </submittedName>
</protein>
<name>A0AAW1HD30_SAPOF</name>
<dbReference type="Proteomes" id="UP001443914">
    <property type="component" value="Unassembled WGS sequence"/>
</dbReference>
<organism evidence="3 4">
    <name type="scientific">Saponaria officinalis</name>
    <name type="common">Common soapwort</name>
    <name type="synonym">Lychnis saponaria</name>
    <dbReference type="NCBI Taxonomy" id="3572"/>
    <lineage>
        <taxon>Eukaryota</taxon>
        <taxon>Viridiplantae</taxon>
        <taxon>Streptophyta</taxon>
        <taxon>Embryophyta</taxon>
        <taxon>Tracheophyta</taxon>
        <taxon>Spermatophyta</taxon>
        <taxon>Magnoliopsida</taxon>
        <taxon>eudicotyledons</taxon>
        <taxon>Gunneridae</taxon>
        <taxon>Pentapetalae</taxon>
        <taxon>Caryophyllales</taxon>
        <taxon>Caryophyllaceae</taxon>
        <taxon>Caryophylleae</taxon>
        <taxon>Saponaria</taxon>
    </lineage>
</organism>
<feature type="chain" id="PRO_5043788638" evidence="2">
    <location>
        <begin position="21"/>
        <end position="155"/>
    </location>
</feature>
<sequence>MCAFVFWVLAFMFFIFYSFCYKVTKLCGVAKFRDCSSPEPQHHPKMGKNGSSSEKEKEKIMVHTINREKGGFVYGEFFTINLSNGEIEEVPYVLAGGDQGLNSMVSICSTAYVVGGLSLAYGERGTIKPPNSRTDSKKMHHMGDKWSLRWHGKVK</sequence>
<comment type="caution">
    <text evidence="3">The sequence shown here is derived from an EMBL/GenBank/DDBJ whole genome shotgun (WGS) entry which is preliminary data.</text>
</comment>
<proteinExistence type="predicted"/>
<evidence type="ECO:0000313" key="4">
    <source>
        <dbReference type="Proteomes" id="UP001443914"/>
    </source>
</evidence>
<evidence type="ECO:0000256" key="2">
    <source>
        <dbReference type="SAM" id="SignalP"/>
    </source>
</evidence>